<gene>
    <name evidence="7" type="ORF">SAMN05216372_110156</name>
</gene>
<keyword evidence="5" id="KW-0804">Transcription</keyword>
<dbReference type="PROSITE" id="PS50045">
    <property type="entry name" value="SIGMA54_INTERACT_4"/>
    <property type="match status" value="1"/>
</dbReference>
<dbReference type="SUPFAM" id="SSF55781">
    <property type="entry name" value="GAF domain-like"/>
    <property type="match status" value="1"/>
</dbReference>
<dbReference type="EMBL" id="FOMO01000010">
    <property type="protein sequence ID" value="SFE17955.1"/>
    <property type="molecule type" value="Genomic_DNA"/>
</dbReference>
<keyword evidence="4" id="KW-0238">DNA-binding</keyword>
<dbReference type="InterPro" id="IPR025944">
    <property type="entry name" value="Sigma_54_int_dom_CS"/>
</dbReference>
<dbReference type="InterPro" id="IPR009057">
    <property type="entry name" value="Homeodomain-like_sf"/>
</dbReference>
<evidence type="ECO:0000256" key="4">
    <source>
        <dbReference type="ARBA" id="ARBA00023125"/>
    </source>
</evidence>
<proteinExistence type="predicted"/>
<reference evidence="8" key="1">
    <citation type="submission" date="2016-10" db="EMBL/GenBank/DDBJ databases">
        <authorList>
            <person name="Varghese N."/>
            <person name="Submissions S."/>
        </authorList>
    </citation>
    <scope>NUCLEOTIDE SEQUENCE [LARGE SCALE GENOMIC DNA]</scope>
    <source>
        <strain evidence="8">JCM 2783</strain>
    </source>
</reference>
<dbReference type="NCBIfam" id="NF003451">
    <property type="entry name" value="PRK05022.1"/>
    <property type="match status" value="1"/>
</dbReference>
<dbReference type="InterPro" id="IPR058031">
    <property type="entry name" value="AAA_lid_NorR"/>
</dbReference>
<dbReference type="Proteomes" id="UP000243950">
    <property type="component" value="Unassembled WGS sequence"/>
</dbReference>
<evidence type="ECO:0000256" key="3">
    <source>
        <dbReference type="ARBA" id="ARBA00023015"/>
    </source>
</evidence>
<dbReference type="Gene3D" id="3.30.450.40">
    <property type="match status" value="1"/>
</dbReference>
<feature type="domain" description="Sigma-54 factor interaction" evidence="6">
    <location>
        <begin position="195"/>
        <end position="424"/>
    </location>
</feature>
<dbReference type="InterPro" id="IPR003593">
    <property type="entry name" value="AAA+_ATPase"/>
</dbReference>
<dbReference type="GO" id="GO:0003677">
    <property type="term" value="F:DNA binding"/>
    <property type="evidence" value="ECO:0007669"/>
    <property type="project" value="UniProtKB-KW"/>
</dbReference>
<dbReference type="GO" id="GO:0006355">
    <property type="term" value="P:regulation of DNA-templated transcription"/>
    <property type="evidence" value="ECO:0007669"/>
    <property type="project" value="InterPro"/>
</dbReference>
<sequence length="520" mass="57529">MTSNPLLGALLPLVDDLSRELPERERYRRLLAALRQLFPCDAVALLRLDGEVLVPLSVEGLSADTMGRRFKVSEHPRLHELLQHRGPTRFAADCELPDPYDGLLEGQHGHLEVHDCLGCPLYVKEQLWGLLTLDSLQSSSFGRVDLGMLEAFASLAAATVAASERISLLMGRVEDEQRRADLYKQAAAAVRPREMIGQSPRHKALLQEIELVGSSDLTVLISGETGVGKELVAEALHGASARASRPMVSINCAALPDTLVESELFGHVRGAFSGAVSERRGKFELADGATLFLDEVGELPLAVQSKLLRVLQSGQLQRVGSDREHRVDVRVLAATNRDLAEEVRAGRFRADLYHRLSVYPLKVPALRERGRDVLLLAGYFLEDNRARLGLRSLRLAPDVQKTLLQHDWPGNVRELEHLIGRAAIKALSACAERPQILTIDSRALDLHPAHRSYIEEEVSGTSEAEVPPAGQSLRDAVDDYQRRLIQAALDRHAGRWAEVARELAVDRANLQRLARRLDLK</sequence>
<protein>
    <submittedName>
        <fullName evidence="7">Anaerobic nitric oxide reductase transcription regulator</fullName>
    </submittedName>
</protein>
<dbReference type="InterPro" id="IPR029016">
    <property type="entry name" value="GAF-like_dom_sf"/>
</dbReference>
<keyword evidence="8" id="KW-1185">Reference proteome</keyword>
<dbReference type="Gene3D" id="3.40.50.300">
    <property type="entry name" value="P-loop containing nucleotide triphosphate hydrolases"/>
    <property type="match status" value="1"/>
</dbReference>
<dbReference type="SUPFAM" id="SSF52540">
    <property type="entry name" value="P-loop containing nucleoside triphosphate hydrolases"/>
    <property type="match status" value="1"/>
</dbReference>
<dbReference type="SMART" id="SM00065">
    <property type="entry name" value="GAF"/>
    <property type="match status" value="1"/>
</dbReference>
<evidence type="ECO:0000259" key="6">
    <source>
        <dbReference type="PROSITE" id="PS50045"/>
    </source>
</evidence>
<keyword evidence="1" id="KW-0547">Nucleotide-binding</keyword>
<dbReference type="SMART" id="SM00382">
    <property type="entry name" value="AAA"/>
    <property type="match status" value="1"/>
</dbReference>
<dbReference type="PANTHER" id="PTHR32071">
    <property type="entry name" value="TRANSCRIPTIONAL REGULATORY PROTEIN"/>
    <property type="match status" value="1"/>
</dbReference>
<evidence type="ECO:0000256" key="1">
    <source>
        <dbReference type="ARBA" id="ARBA00022741"/>
    </source>
</evidence>
<dbReference type="CDD" id="cd00009">
    <property type="entry name" value="AAA"/>
    <property type="match status" value="1"/>
</dbReference>
<dbReference type="FunFam" id="3.40.50.300:FF:000006">
    <property type="entry name" value="DNA-binding transcriptional regulator NtrC"/>
    <property type="match status" value="1"/>
</dbReference>
<dbReference type="InterPro" id="IPR027417">
    <property type="entry name" value="P-loop_NTPase"/>
</dbReference>
<dbReference type="PROSITE" id="PS00688">
    <property type="entry name" value="SIGMA54_INTERACT_3"/>
    <property type="match status" value="1"/>
</dbReference>
<dbReference type="AlphaFoldDB" id="A0A1I1YEB8"/>
<evidence type="ECO:0000256" key="2">
    <source>
        <dbReference type="ARBA" id="ARBA00022840"/>
    </source>
</evidence>
<evidence type="ECO:0000313" key="8">
    <source>
        <dbReference type="Proteomes" id="UP000243950"/>
    </source>
</evidence>
<dbReference type="Gene3D" id="1.10.10.60">
    <property type="entry name" value="Homeodomain-like"/>
    <property type="match status" value="1"/>
</dbReference>
<evidence type="ECO:0000256" key="5">
    <source>
        <dbReference type="ARBA" id="ARBA00023163"/>
    </source>
</evidence>
<dbReference type="InterPro" id="IPR025662">
    <property type="entry name" value="Sigma_54_int_dom_ATP-bd_1"/>
</dbReference>
<accession>A0A1I1YEB8</accession>
<keyword evidence="3" id="KW-0805">Transcription regulation</keyword>
<dbReference type="SUPFAM" id="SSF46689">
    <property type="entry name" value="Homeodomain-like"/>
    <property type="match status" value="1"/>
</dbReference>
<dbReference type="Gene3D" id="1.10.8.60">
    <property type="match status" value="1"/>
</dbReference>
<dbReference type="Pfam" id="PF01590">
    <property type="entry name" value="GAF"/>
    <property type="match status" value="1"/>
</dbReference>
<dbReference type="Pfam" id="PF00158">
    <property type="entry name" value="Sigma54_activat"/>
    <property type="match status" value="1"/>
</dbReference>
<keyword evidence="2" id="KW-0067">ATP-binding</keyword>
<name>A0A1I1YEB8_PSEOC</name>
<dbReference type="RefSeq" id="WP_093506776.1">
    <property type="nucleotide sequence ID" value="NZ_BSSG01000010.1"/>
</dbReference>
<dbReference type="Pfam" id="PF25601">
    <property type="entry name" value="AAA_lid_14"/>
    <property type="match status" value="1"/>
</dbReference>
<dbReference type="InterPro" id="IPR002078">
    <property type="entry name" value="Sigma_54_int"/>
</dbReference>
<dbReference type="PROSITE" id="PS00675">
    <property type="entry name" value="SIGMA54_INTERACT_1"/>
    <property type="match status" value="1"/>
</dbReference>
<evidence type="ECO:0000313" key="7">
    <source>
        <dbReference type="EMBL" id="SFE17955.1"/>
    </source>
</evidence>
<organism evidence="7 8">
    <name type="scientific">Pseudomonas straminea</name>
    <dbReference type="NCBI Taxonomy" id="47882"/>
    <lineage>
        <taxon>Bacteria</taxon>
        <taxon>Pseudomonadati</taxon>
        <taxon>Pseudomonadota</taxon>
        <taxon>Gammaproteobacteria</taxon>
        <taxon>Pseudomonadales</taxon>
        <taxon>Pseudomonadaceae</taxon>
        <taxon>Phytopseudomonas</taxon>
    </lineage>
</organism>
<dbReference type="PANTHER" id="PTHR32071:SF35">
    <property type="entry name" value="ANAEROBIC NITRIC OXIDE REDUCTASE TRANSCRIPTION REGULATOR NORR"/>
    <property type="match status" value="1"/>
</dbReference>
<dbReference type="InterPro" id="IPR003018">
    <property type="entry name" value="GAF"/>
</dbReference>
<dbReference type="GO" id="GO:0005524">
    <property type="term" value="F:ATP binding"/>
    <property type="evidence" value="ECO:0007669"/>
    <property type="project" value="UniProtKB-KW"/>
</dbReference>